<organism evidence="1 2">
    <name type="scientific">Candidatus Woesebacteria bacterium RIFCSPHIGHO2_01_FULL_39_28</name>
    <dbReference type="NCBI Taxonomy" id="1802496"/>
    <lineage>
        <taxon>Bacteria</taxon>
        <taxon>Candidatus Woeseibacteriota</taxon>
    </lineage>
</organism>
<sequence>MKTVAPHTEADPAALLLSFLIAFGSVIGNRARFRVEADSHPMRLFGVLVGKTAKGRKGTSWKYIENIFSKVDETWKFNIISGLSSGEGLIWSVRDVIYKSDPIRQNKKIVGYEKVIQDEGVSDKRALVYESEFASTLRVLGRDGNTLSAIVRNAWDTGNLQSLTKNNIAKATNAHISVLGHITKNELLRYLTDTEAGNEFGNRFLWFCVKRSKCLPFGGNIDASELDLLTIKLADIVDYAKQVDEMKWADDTKLLWAKVYSDLSEGDEGLVDSLTSRAEAYVSRLASIYALLDKTNLISPKHLLAAMAVWEYAEHSVRYIFQEKSGDTVADIISEALKNSSNGMTRTQISKLFAGNVSSQRISSALEIVEKLGSARKETFETNGRNVEYWFYKSGR</sequence>
<evidence type="ECO:0000313" key="1">
    <source>
        <dbReference type="EMBL" id="OGM26680.1"/>
    </source>
</evidence>
<evidence type="ECO:0000313" key="2">
    <source>
        <dbReference type="Proteomes" id="UP000178851"/>
    </source>
</evidence>
<proteinExistence type="predicted"/>
<dbReference type="EMBL" id="MGGI01000012">
    <property type="protein sequence ID" value="OGM26680.1"/>
    <property type="molecule type" value="Genomic_DNA"/>
</dbReference>
<protein>
    <recommendedName>
        <fullName evidence="3">DUF3987 domain-containing protein</fullName>
    </recommendedName>
</protein>
<accession>A0A1F7YHM7</accession>
<dbReference type="Proteomes" id="UP000178851">
    <property type="component" value="Unassembled WGS sequence"/>
</dbReference>
<evidence type="ECO:0008006" key="3">
    <source>
        <dbReference type="Google" id="ProtNLM"/>
    </source>
</evidence>
<gene>
    <name evidence="1" type="ORF">A2627_00895</name>
</gene>
<name>A0A1F7YHM7_9BACT</name>
<comment type="caution">
    <text evidence="1">The sequence shown here is derived from an EMBL/GenBank/DDBJ whole genome shotgun (WGS) entry which is preliminary data.</text>
</comment>
<dbReference type="AlphaFoldDB" id="A0A1F7YHM7"/>
<reference evidence="1 2" key="1">
    <citation type="journal article" date="2016" name="Nat. Commun.">
        <title>Thousands of microbial genomes shed light on interconnected biogeochemical processes in an aquifer system.</title>
        <authorList>
            <person name="Anantharaman K."/>
            <person name="Brown C.T."/>
            <person name="Hug L.A."/>
            <person name="Sharon I."/>
            <person name="Castelle C.J."/>
            <person name="Probst A.J."/>
            <person name="Thomas B.C."/>
            <person name="Singh A."/>
            <person name="Wilkins M.J."/>
            <person name="Karaoz U."/>
            <person name="Brodie E.L."/>
            <person name="Williams K.H."/>
            <person name="Hubbard S.S."/>
            <person name="Banfield J.F."/>
        </authorList>
    </citation>
    <scope>NUCLEOTIDE SEQUENCE [LARGE SCALE GENOMIC DNA]</scope>
</reference>